<keyword evidence="2" id="KW-0472">Membrane</keyword>
<dbReference type="Proteomes" id="UP000321181">
    <property type="component" value="Unassembled WGS sequence"/>
</dbReference>
<keyword evidence="4" id="KW-1185">Reference proteome</keyword>
<keyword evidence="2" id="KW-1133">Transmembrane helix</keyword>
<feature type="transmembrane region" description="Helical" evidence="2">
    <location>
        <begin position="148"/>
        <end position="172"/>
    </location>
</feature>
<feature type="region of interest" description="Disordered" evidence="1">
    <location>
        <begin position="1"/>
        <end position="88"/>
    </location>
</feature>
<feature type="transmembrane region" description="Helical" evidence="2">
    <location>
        <begin position="96"/>
        <end position="112"/>
    </location>
</feature>
<evidence type="ECO:0000313" key="3">
    <source>
        <dbReference type="EMBL" id="GEO32988.1"/>
    </source>
</evidence>
<feature type="compositionally biased region" description="Pro residues" evidence="1">
    <location>
        <begin position="17"/>
        <end position="37"/>
    </location>
</feature>
<protein>
    <submittedName>
        <fullName evidence="3">Uncharacterized protein</fullName>
    </submittedName>
</protein>
<dbReference type="EMBL" id="BJYY01000002">
    <property type="protein sequence ID" value="GEO32988.1"/>
    <property type="molecule type" value="Genomic_DNA"/>
</dbReference>
<accession>A0A512D934</accession>
<evidence type="ECO:0000256" key="2">
    <source>
        <dbReference type="SAM" id="Phobius"/>
    </source>
</evidence>
<evidence type="ECO:0000313" key="4">
    <source>
        <dbReference type="Proteomes" id="UP000321181"/>
    </source>
</evidence>
<gene>
    <name evidence="3" type="ORF">CAE01nite_07130</name>
</gene>
<organism evidence="3 4">
    <name type="scientific">Cellulomonas aerilata</name>
    <dbReference type="NCBI Taxonomy" id="515326"/>
    <lineage>
        <taxon>Bacteria</taxon>
        <taxon>Bacillati</taxon>
        <taxon>Actinomycetota</taxon>
        <taxon>Actinomycetes</taxon>
        <taxon>Micrococcales</taxon>
        <taxon>Cellulomonadaceae</taxon>
        <taxon>Cellulomonas</taxon>
    </lineage>
</organism>
<dbReference type="AlphaFoldDB" id="A0A512D934"/>
<proteinExistence type="predicted"/>
<feature type="compositionally biased region" description="Pro residues" evidence="1">
    <location>
        <begin position="61"/>
        <end position="74"/>
    </location>
</feature>
<evidence type="ECO:0000256" key="1">
    <source>
        <dbReference type="SAM" id="MobiDB-lite"/>
    </source>
</evidence>
<feature type="transmembrane region" description="Helical" evidence="2">
    <location>
        <begin position="118"/>
        <end position="136"/>
    </location>
</feature>
<name>A0A512D934_9CELL</name>
<comment type="caution">
    <text evidence="3">The sequence shown here is derived from an EMBL/GenBank/DDBJ whole genome shotgun (WGS) entry which is preliminary data.</text>
</comment>
<keyword evidence="2" id="KW-0812">Transmembrane</keyword>
<reference evidence="3 4" key="1">
    <citation type="submission" date="2019-07" db="EMBL/GenBank/DDBJ databases">
        <title>Whole genome shotgun sequence of Cellulomonas aerilata NBRC 106308.</title>
        <authorList>
            <person name="Hosoyama A."/>
            <person name="Uohara A."/>
            <person name="Ohji S."/>
            <person name="Ichikawa N."/>
        </authorList>
    </citation>
    <scope>NUCLEOTIDE SEQUENCE [LARGE SCALE GENOMIC DNA]</scope>
    <source>
        <strain evidence="3 4">NBRC 106308</strain>
    </source>
</reference>
<sequence>MGNPYAPPSPDRHDPVVVPPGGDPAPGAGTPPPPGPPAHGSGDRAGGSHVAPPAWRGSGAPPAPGDRQPAPPGTPDGRPPRPEPDPAAVRATSRRLLHFGVLLLAAVLTSTLPLPWQAGSLAFVVAAIVVGIRAFVQAWRGGIRGAILPMLALGVASAGLVALTVLSLLVVWPQQMQRQDCLAGAVTIAATERCEADFRRAVESRLDPGRSPAGS</sequence>